<dbReference type="PANTHER" id="PTHR22957:SF27">
    <property type="entry name" value="TBC1 DOMAIN FAMILY MEMBER 13"/>
    <property type="match status" value="1"/>
</dbReference>
<evidence type="ECO:0000313" key="11">
    <source>
        <dbReference type="WBParaSite" id="L893_g1119.t1"/>
    </source>
</evidence>
<protein>
    <recommendedName>
        <fullName evidence="8">TBC1 domain family member 13</fullName>
    </recommendedName>
</protein>
<dbReference type="Gene3D" id="1.10.8.270">
    <property type="entry name" value="putative rabgap domain of human tbc1 domain family member 14 like domains"/>
    <property type="match status" value="1"/>
</dbReference>
<evidence type="ECO:0000256" key="6">
    <source>
        <dbReference type="ARBA" id="ARBA00059763"/>
    </source>
</evidence>
<proteinExistence type="predicted"/>
<dbReference type="WBParaSite" id="L893_g1119.t1">
    <property type="protein sequence ID" value="L893_g1119.t1"/>
    <property type="gene ID" value="L893_g1119"/>
</dbReference>
<keyword evidence="10" id="KW-1185">Reference proteome</keyword>
<sequence length="433" mass="50314">MASETMSKRNGGKKYENRLRQIEEILHVGTEPIDYDELRASCSYGIPDDLRPLAWRILLNYLPSDRQTWKLHLKGLRSTYHSLIEDLIIKPIVEKQTEADDHPLSQKPSSEWNSYFRDNEVLLQIDKDVRRLYPEIDFFQRPTAYPNKGAMEVKLSQRITQEGLKADVVDHSKSTSFIERERRRSAKPHQEDSNGCSETHWQVVERILFIYSKLNAGIKYIQGMNEVIGPIYYVLASDQDSEWAAHAEADTYYCFQLLMSEIKDNFIKSLDDSHFGIDAAMKRFHNRLAELDPDLYSHIVDNLAIKPQFYAFRWMSLMLSQEFPLPDVITIWDALFADPKRFALLDDVMLAMMVLERNTLIEADFGTVLRLLQNYPEIDVLKVVQLAYSIRDGSYTVPRRQSPKLSARMQLQDVKNGVTTLISSKLRSFSFKK</sequence>
<comment type="subcellular location">
    <subcellularLocation>
        <location evidence="2">Cytoplasm</location>
    </subcellularLocation>
    <subcellularLocation>
        <location evidence="1">Membrane</location>
    </subcellularLocation>
</comment>
<evidence type="ECO:0000256" key="1">
    <source>
        <dbReference type="ARBA" id="ARBA00004370"/>
    </source>
</evidence>
<comment type="function">
    <text evidence="6">Acts as a GTPase-activating protein for RAB35. Together with RAB35 may be involved in regulation of insulin-induced glucose transporter SLC2A4/GLUT4 translocation to the plasma membrane in adipocytes.</text>
</comment>
<dbReference type="PANTHER" id="PTHR22957">
    <property type="entry name" value="TBC1 DOMAIN FAMILY MEMBER GTPASE-ACTIVATING PROTEIN"/>
    <property type="match status" value="1"/>
</dbReference>
<name>A0A1I7XZT4_9BILA</name>
<evidence type="ECO:0000256" key="2">
    <source>
        <dbReference type="ARBA" id="ARBA00004496"/>
    </source>
</evidence>
<evidence type="ECO:0000256" key="5">
    <source>
        <dbReference type="ARBA" id="ARBA00023136"/>
    </source>
</evidence>
<evidence type="ECO:0000256" key="3">
    <source>
        <dbReference type="ARBA" id="ARBA00022468"/>
    </source>
</evidence>
<dbReference type="InterPro" id="IPR000195">
    <property type="entry name" value="Rab-GAP-TBC_dom"/>
</dbReference>
<comment type="subunit">
    <text evidence="7">Interacts with RAB1A and RAB10; in a GTP-dependent manner.</text>
</comment>
<evidence type="ECO:0000256" key="7">
    <source>
        <dbReference type="ARBA" id="ARBA00064536"/>
    </source>
</evidence>
<dbReference type="GO" id="GO:0005737">
    <property type="term" value="C:cytoplasm"/>
    <property type="evidence" value="ECO:0007669"/>
    <property type="project" value="UniProtKB-SubCell"/>
</dbReference>
<dbReference type="Proteomes" id="UP000095287">
    <property type="component" value="Unplaced"/>
</dbReference>
<dbReference type="PROSITE" id="PS50086">
    <property type="entry name" value="TBC_RABGAP"/>
    <property type="match status" value="1"/>
</dbReference>
<dbReference type="InterPro" id="IPR035969">
    <property type="entry name" value="Rab-GAP_TBC_sf"/>
</dbReference>
<dbReference type="Gene3D" id="1.10.472.80">
    <property type="entry name" value="Ypt/Rab-GAP domain of gyp1p, domain 3"/>
    <property type="match status" value="1"/>
</dbReference>
<evidence type="ECO:0000256" key="4">
    <source>
        <dbReference type="ARBA" id="ARBA00022490"/>
    </source>
</evidence>
<keyword evidence="4" id="KW-0963">Cytoplasm</keyword>
<keyword evidence="3" id="KW-0343">GTPase activation</keyword>
<accession>A0A1I7XZT4</accession>
<reference evidence="11" key="1">
    <citation type="submission" date="2016-11" db="UniProtKB">
        <authorList>
            <consortium name="WormBaseParasite"/>
        </authorList>
    </citation>
    <scope>IDENTIFICATION</scope>
</reference>
<keyword evidence="5" id="KW-0472">Membrane</keyword>
<dbReference type="AlphaFoldDB" id="A0A1I7XZT4"/>
<evidence type="ECO:0000313" key="10">
    <source>
        <dbReference type="Proteomes" id="UP000095287"/>
    </source>
</evidence>
<dbReference type="FunFam" id="1.10.8.270:FF:000019">
    <property type="entry name" value="TBC1 domain family member 13"/>
    <property type="match status" value="1"/>
</dbReference>
<dbReference type="GO" id="GO:0006886">
    <property type="term" value="P:intracellular protein transport"/>
    <property type="evidence" value="ECO:0007669"/>
    <property type="project" value="TreeGrafter"/>
</dbReference>
<dbReference type="GO" id="GO:0005096">
    <property type="term" value="F:GTPase activator activity"/>
    <property type="evidence" value="ECO:0007669"/>
    <property type="project" value="UniProtKB-KW"/>
</dbReference>
<dbReference type="GO" id="GO:0016020">
    <property type="term" value="C:membrane"/>
    <property type="evidence" value="ECO:0007669"/>
    <property type="project" value="UniProtKB-SubCell"/>
</dbReference>
<evidence type="ECO:0000259" key="9">
    <source>
        <dbReference type="PROSITE" id="PS50086"/>
    </source>
</evidence>
<dbReference type="SUPFAM" id="SSF47923">
    <property type="entry name" value="Ypt/Rab-GAP domain of gyp1p"/>
    <property type="match status" value="2"/>
</dbReference>
<dbReference type="FunFam" id="1.10.472.80:FF:000009">
    <property type="entry name" value="TBC1 domain family member 13"/>
    <property type="match status" value="1"/>
</dbReference>
<dbReference type="SMART" id="SM00164">
    <property type="entry name" value="TBC"/>
    <property type="match status" value="1"/>
</dbReference>
<evidence type="ECO:0000256" key="8">
    <source>
        <dbReference type="ARBA" id="ARBA00067477"/>
    </source>
</evidence>
<organism evidence="10 11">
    <name type="scientific">Steinernema glaseri</name>
    <dbReference type="NCBI Taxonomy" id="37863"/>
    <lineage>
        <taxon>Eukaryota</taxon>
        <taxon>Metazoa</taxon>
        <taxon>Ecdysozoa</taxon>
        <taxon>Nematoda</taxon>
        <taxon>Chromadorea</taxon>
        <taxon>Rhabditida</taxon>
        <taxon>Tylenchina</taxon>
        <taxon>Panagrolaimomorpha</taxon>
        <taxon>Strongyloidoidea</taxon>
        <taxon>Steinernematidae</taxon>
        <taxon>Steinernema</taxon>
    </lineage>
</organism>
<feature type="domain" description="Rab-GAP TBC" evidence="9">
    <location>
        <begin position="45"/>
        <end position="339"/>
    </location>
</feature>
<dbReference type="Gene3D" id="1.10.10.750">
    <property type="entry name" value="Ypt/Rab-GAP domain of gyp1p, domain 1"/>
    <property type="match status" value="1"/>
</dbReference>
<dbReference type="Pfam" id="PF00566">
    <property type="entry name" value="RabGAP-TBC"/>
    <property type="match status" value="1"/>
</dbReference>